<proteinExistence type="predicted"/>
<protein>
    <submittedName>
        <fullName evidence="1">Uncharacterized protein</fullName>
    </submittedName>
</protein>
<sequence>MKERKLIVKLLASIDSNIKKLLEISLKADRDIGDMRELLKQFRERLKD</sequence>
<comment type="caution">
    <text evidence="1">The sequence shown here is derived from an EMBL/GenBank/DDBJ whole genome shotgun (WGS) entry which is preliminary data.</text>
</comment>
<evidence type="ECO:0000313" key="1">
    <source>
        <dbReference type="EMBL" id="GAH37524.1"/>
    </source>
</evidence>
<reference evidence="1" key="1">
    <citation type="journal article" date="2014" name="Front. Microbiol.">
        <title>High frequency of phylogenetically diverse reductive dehalogenase-homologous genes in deep subseafloor sedimentary metagenomes.</title>
        <authorList>
            <person name="Kawai M."/>
            <person name="Futagami T."/>
            <person name="Toyoda A."/>
            <person name="Takaki Y."/>
            <person name="Nishi S."/>
            <person name="Hori S."/>
            <person name="Arai W."/>
            <person name="Tsubouchi T."/>
            <person name="Morono Y."/>
            <person name="Uchiyama I."/>
            <person name="Ito T."/>
            <person name="Fujiyama A."/>
            <person name="Inagaki F."/>
            <person name="Takami H."/>
        </authorList>
    </citation>
    <scope>NUCLEOTIDE SEQUENCE</scope>
    <source>
        <strain evidence="1">Expedition CK06-06</strain>
    </source>
</reference>
<organism evidence="1">
    <name type="scientific">marine sediment metagenome</name>
    <dbReference type="NCBI Taxonomy" id="412755"/>
    <lineage>
        <taxon>unclassified sequences</taxon>
        <taxon>metagenomes</taxon>
        <taxon>ecological metagenomes</taxon>
    </lineage>
</organism>
<name>X1G7K7_9ZZZZ</name>
<gene>
    <name evidence="1" type="ORF">S03H2_22520</name>
</gene>
<dbReference type="AlphaFoldDB" id="X1G7K7"/>
<accession>X1G7K7</accession>
<dbReference type="EMBL" id="BARU01012139">
    <property type="protein sequence ID" value="GAH37524.1"/>
    <property type="molecule type" value="Genomic_DNA"/>
</dbReference>